<sequence>MRRRLPGYVNSTKLRIPQALASPFSKRANRRRGRGEKGHNIKGRTGTAFFLLRRTSQASWREAAGVYCVQSVAILSRSRRGLGFGSGCRTPRVPLSVFGVNCNPMWVGSARFVRLQCRWVCAEEGVQCGRLGSRREPSAGPCGLTSSKSPNGVVMQSGEIPLLKGILKWKKQLIYLG</sequence>
<comment type="caution">
    <text evidence="1">The sequence shown here is derived from an EMBL/GenBank/DDBJ whole genome shotgun (WGS) entry which is preliminary data.</text>
</comment>
<name>A0ABQ7TN90_PHRPL</name>
<dbReference type="Proteomes" id="UP000826234">
    <property type="component" value="Unassembled WGS sequence"/>
</dbReference>
<evidence type="ECO:0000313" key="2">
    <source>
        <dbReference type="Proteomes" id="UP000826234"/>
    </source>
</evidence>
<accession>A0ABQ7TN90</accession>
<reference evidence="1 2" key="1">
    <citation type="journal article" date="2022" name="Gigascience">
        <title>A chromosome-level genome assembly and annotation of the desert horned lizard, Phrynosoma platyrhinos, provides insight into chromosomal rearrangements among reptiles.</title>
        <authorList>
            <person name="Koochekian N."/>
            <person name="Ascanio A."/>
            <person name="Farleigh K."/>
            <person name="Card D.C."/>
            <person name="Schield D.R."/>
            <person name="Castoe T.A."/>
            <person name="Jezkova T."/>
        </authorList>
    </citation>
    <scope>NUCLEOTIDE SEQUENCE [LARGE SCALE GENOMIC DNA]</scope>
    <source>
        <strain evidence="1">NK-2021</strain>
    </source>
</reference>
<keyword evidence="2" id="KW-1185">Reference proteome</keyword>
<organism evidence="1 2">
    <name type="scientific">Phrynosoma platyrhinos</name>
    <name type="common">Desert horned lizard</name>
    <dbReference type="NCBI Taxonomy" id="52577"/>
    <lineage>
        <taxon>Eukaryota</taxon>
        <taxon>Metazoa</taxon>
        <taxon>Chordata</taxon>
        <taxon>Craniata</taxon>
        <taxon>Vertebrata</taxon>
        <taxon>Euteleostomi</taxon>
        <taxon>Lepidosauria</taxon>
        <taxon>Squamata</taxon>
        <taxon>Bifurcata</taxon>
        <taxon>Unidentata</taxon>
        <taxon>Episquamata</taxon>
        <taxon>Toxicofera</taxon>
        <taxon>Iguania</taxon>
        <taxon>Phrynosomatidae</taxon>
        <taxon>Phrynosomatinae</taxon>
        <taxon>Phrynosoma</taxon>
    </lineage>
</organism>
<proteinExistence type="predicted"/>
<dbReference type="EMBL" id="JAIPUX010000035">
    <property type="protein sequence ID" value="KAH0631260.1"/>
    <property type="molecule type" value="Genomic_DNA"/>
</dbReference>
<protein>
    <submittedName>
        <fullName evidence="1">Uncharacterized protein</fullName>
    </submittedName>
</protein>
<gene>
    <name evidence="1" type="ORF">JD844_005521</name>
</gene>
<evidence type="ECO:0000313" key="1">
    <source>
        <dbReference type="EMBL" id="KAH0631260.1"/>
    </source>
</evidence>